<dbReference type="GO" id="GO:0032259">
    <property type="term" value="P:methylation"/>
    <property type="evidence" value="ECO:0007669"/>
    <property type="project" value="UniProtKB-KW"/>
</dbReference>
<comment type="caution">
    <text evidence="5">The sequence shown here is derived from an EMBL/GenBank/DDBJ whole genome shotgun (WGS) entry which is preliminary data.</text>
</comment>
<keyword evidence="2" id="KW-0808">Transferase</keyword>
<evidence type="ECO:0000256" key="2">
    <source>
        <dbReference type="ARBA" id="ARBA00022679"/>
    </source>
</evidence>
<evidence type="ECO:0000256" key="3">
    <source>
        <dbReference type="ARBA" id="ARBA00022691"/>
    </source>
</evidence>
<dbReference type="InterPro" id="IPR025789">
    <property type="entry name" value="DOT1_dom"/>
</dbReference>
<organism evidence="5 6">
    <name type="scientific">Candidatus Woesebacteria bacterium RBG_16_34_12</name>
    <dbReference type="NCBI Taxonomy" id="1802480"/>
    <lineage>
        <taxon>Bacteria</taxon>
        <taxon>Candidatus Woeseibacteriota</taxon>
    </lineage>
</organism>
<dbReference type="Proteomes" id="UP000177053">
    <property type="component" value="Unassembled WGS sequence"/>
</dbReference>
<dbReference type="AlphaFoldDB" id="A0A1F7X7A0"/>
<gene>
    <name evidence="5" type="ORF">A2Z22_02890</name>
</gene>
<keyword evidence="3" id="KW-0949">S-adenosyl-L-methionine</keyword>
<evidence type="ECO:0000259" key="4">
    <source>
        <dbReference type="Pfam" id="PF08123"/>
    </source>
</evidence>
<keyword evidence="1" id="KW-0489">Methyltransferase</keyword>
<dbReference type="EMBL" id="MGFS01000028">
    <property type="protein sequence ID" value="OGM10851.1"/>
    <property type="molecule type" value="Genomic_DNA"/>
</dbReference>
<name>A0A1F7X7A0_9BACT</name>
<accession>A0A1F7X7A0</accession>
<evidence type="ECO:0000256" key="1">
    <source>
        <dbReference type="ARBA" id="ARBA00022603"/>
    </source>
</evidence>
<evidence type="ECO:0000313" key="5">
    <source>
        <dbReference type="EMBL" id="OGM10851.1"/>
    </source>
</evidence>
<feature type="domain" description="DOT1" evidence="4">
    <location>
        <begin position="12"/>
        <end position="58"/>
    </location>
</feature>
<dbReference type="PANTHER" id="PTHR13610">
    <property type="entry name" value="METHYLTRANSFERASE DOMAIN-CONTAINING PROTEIN"/>
    <property type="match status" value="1"/>
</dbReference>
<dbReference type="InterPro" id="IPR029063">
    <property type="entry name" value="SAM-dependent_MTases_sf"/>
</dbReference>
<dbReference type="SUPFAM" id="SSF53335">
    <property type="entry name" value="S-adenosyl-L-methionine-dependent methyltransferases"/>
    <property type="match status" value="1"/>
</dbReference>
<protein>
    <recommendedName>
        <fullName evidence="4">DOT1 domain-containing protein</fullName>
    </recommendedName>
</protein>
<dbReference type="Gene3D" id="3.40.50.150">
    <property type="entry name" value="Vaccinia Virus protein VP39"/>
    <property type="match status" value="1"/>
</dbReference>
<dbReference type="Pfam" id="PF08123">
    <property type="entry name" value="DOT1"/>
    <property type="match status" value="1"/>
</dbReference>
<reference evidence="5 6" key="1">
    <citation type="journal article" date="2016" name="Nat. Commun.">
        <title>Thousands of microbial genomes shed light on interconnected biogeochemical processes in an aquifer system.</title>
        <authorList>
            <person name="Anantharaman K."/>
            <person name="Brown C.T."/>
            <person name="Hug L.A."/>
            <person name="Sharon I."/>
            <person name="Castelle C.J."/>
            <person name="Probst A.J."/>
            <person name="Thomas B.C."/>
            <person name="Singh A."/>
            <person name="Wilkins M.J."/>
            <person name="Karaoz U."/>
            <person name="Brodie E.L."/>
            <person name="Williams K.H."/>
            <person name="Hubbard S.S."/>
            <person name="Banfield J.F."/>
        </authorList>
    </citation>
    <scope>NUCLEOTIDE SEQUENCE [LARGE SCALE GENOMIC DNA]</scope>
</reference>
<dbReference type="InterPro" id="IPR026170">
    <property type="entry name" value="FAM173A/B"/>
</dbReference>
<dbReference type="PANTHER" id="PTHR13610:SF11">
    <property type="entry name" value="METHYLTRANSFERASE DOMAIN-CONTAINING PROTEIN"/>
    <property type="match status" value="1"/>
</dbReference>
<proteinExistence type="predicted"/>
<dbReference type="GO" id="GO:0031151">
    <property type="term" value="F:histone H3K79 methyltransferase activity"/>
    <property type="evidence" value="ECO:0007669"/>
    <property type="project" value="InterPro"/>
</dbReference>
<evidence type="ECO:0000313" key="6">
    <source>
        <dbReference type="Proteomes" id="UP000177053"/>
    </source>
</evidence>
<sequence length="153" mass="17466">MGKEKGAPFVSLSPAVVERVMKIGKIKKRDIFYDLGSGDGRLVIAAAMKGAKAYGVEKDFLRVIYSRLWIRLLRLEKSAKIIHEDLFKVNLKKATVVHLFLLQSTNDKIEAKLKKELEKGTRVVSTAFEFKRLKLDEIDPRGPIYGPIYLYRI</sequence>